<sequence length="384" mass="40369">MSVTDDRTALIALSVLCEPGNAALAELLAADGPASVLARLLAEPDASPLHQMVAARAQGRDVEGLVAGLVAAGDACGARIVTRYDAEWPEGVDDLAELFDEADPNTKPPLCLWLRGPRDLAEVAASSVSIVGARCCTPYGRNIATRLAYDLGRKQWTVVSGGAYGIDAAAHKGALSADGVTVAVLACGVDRPYPAANAGLFERIAETGLLVSEWPPGAIPQRYRFLVRNRVIAALTRGTVVVEAALRSGARHTARRALELERPLMIVPGPVTSEYSAGVHQLARGPGEVRVVTRAAEVIEDLGRIGADLAPPLCSPDAVRDTLDPLAARLVDAVPARRAASAEHIAAQAGVTVVEARRRLPELAMRGLVAYERDRYRLAGDADA</sequence>
<feature type="domain" description="Smf/DprA SLOG" evidence="2">
    <location>
        <begin position="80"/>
        <end position="302"/>
    </location>
</feature>
<dbReference type="NCBIfam" id="TIGR00732">
    <property type="entry name" value="dprA"/>
    <property type="match status" value="1"/>
</dbReference>
<organism evidence="3 4">
    <name type="scientific">Stackebrandtia nassauensis (strain DSM 44728 / CIP 108903 / NRRL B-16338 / NBRC 102104 / LLR-40K-21)</name>
    <dbReference type="NCBI Taxonomy" id="446470"/>
    <lineage>
        <taxon>Bacteria</taxon>
        <taxon>Bacillati</taxon>
        <taxon>Actinomycetota</taxon>
        <taxon>Actinomycetes</taxon>
        <taxon>Glycomycetales</taxon>
        <taxon>Glycomycetaceae</taxon>
        <taxon>Stackebrandtia</taxon>
    </lineage>
</organism>
<dbReference type="HOGENOM" id="CLU_029601_2_1_11"/>
<dbReference type="SUPFAM" id="SSF102405">
    <property type="entry name" value="MCP/YpsA-like"/>
    <property type="match status" value="1"/>
</dbReference>
<dbReference type="EMBL" id="CP001778">
    <property type="protein sequence ID" value="ADD41883.1"/>
    <property type="molecule type" value="Genomic_DNA"/>
</dbReference>
<comment type="similarity">
    <text evidence="1">Belongs to the DprA/Smf family.</text>
</comment>
<evidence type="ECO:0000313" key="3">
    <source>
        <dbReference type="EMBL" id="ADD41883.1"/>
    </source>
</evidence>
<name>D3Q216_STANL</name>
<dbReference type="RefSeq" id="WP_013017454.1">
    <property type="nucleotide sequence ID" value="NC_013947.1"/>
</dbReference>
<dbReference type="PANTHER" id="PTHR43022">
    <property type="entry name" value="PROTEIN SMF"/>
    <property type="match status" value="1"/>
</dbReference>
<protein>
    <submittedName>
        <fullName evidence="3">DNA protecting protein DprA</fullName>
    </submittedName>
</protein>
<reference evidence="3 4" key="1">
    <citation type="journal article" date="2009" name="Stand. Genomic Sci.">
        <title>Complete genome sequence of Stackebrandtia nassauensis type strain (LLR-40K-21).</title>
        <authorList>
            <person name="Munk C."/>
            <person name="Lapidus A."/>
            <person name="Copeland A."/>
            <person name="Jando M."/>
            <person name="Mayilraj S."/>
            <person name="Glavina Del Rio T."/>
            <person name="Nolan M."/>
            <person name="Chen F."/>
            <person name="Lucas S."/>
            <person name="Tice H."/>
            <person name="Cheng J.F."/>
            <person name="Han C."/>
            <person name="Detter J.C."/>
            <person name="Bruce D."/>
            <person name="Goodwin L."/>
            <person name="Chain P."/>
            <person name="Pitluck S."/>
            <person name="Goker M."/>
            <person name="Ovchinikova G."/>
            <person name="Pati A."/>
            <person name="Ivanova N."/>
            <person name="Mavromatis K."/>
            <person name="Chen A."/>
            <person name="Palaniappan K."/>
            <person name="Land M."/>
            <person name="Hauser L."/>
            <person name="Chang Y.J."/>
            <person name="Jeffries C.D."/>
            <person name="Bristow J."/>
            <person name="Eisen J.A."/>
            <person name="Markowitz V."/>
            <person name="Hugenholtz P."/>
            <person name="Kyrpides N.C."/>
            <person name="Klenk H.P."/>
        </authorList>
    </citation>
    <scope>NUCLEOTIDE SEQUENCE [LARGE SCALE GENOMIC DNA]</scope>
    <source>
        <strain evidence="4">DSM 44728 / CIP 108903 / NRRL B-16338 / NBRC 102104 / LLR-40K-21</strain>
    </source>
</reference>
<accession>D3Q216</accession>
<dbReference type="PANTHER" id="PTHR43022:SF1">
    <property type="entry name" value="PROTEIN SMF"/>
    <property type="match status" value="1"/>
</dbReference>
<dbReference type="Proteomes" id="UP000000844">
    <property type="component" value="Chromosome"/>
</dbReference>
<gene>
    <name evidence="3" type="ordered locus">Snas_2191</name>
</gene>
<dbReference type="OrthoDB" id="9785707at2"/>
<dbReference type="GO" id="GO:0009294">
    <property type="term" value="P:DNA-mediated transformation"/>
    <property type="evidence" value="ECO:0007669"/>
    <property type="project" value="InterPro"/>
</dbReference>
<dbReference type="eggNOG" id="COG0758">
    <property type="taxonomic scope" value="Bacteria"/>
</dbReference>
<evidence type="ECO:0000256" key="1">
    <source>
        <dbReference type="ARBA" id="ARBA00006525"/>
    </source>
</evidence>
<evidence type="ECO:0000259" key="2">
    <source>
        <dbReference type="Pfam" id="PF02481"/>
    </source>
</evidence>
<dbReference type="Gene3D" id="3.40.50.450">
    <property type="match status" value="1"/>
</dbReference>
<dbReference type="Pfam" id="PF02481">
    <property type="entry name" value="DNA_processg_A"/>
    <property type="match status" value="1"/>
</dbReference>
<keyword evidence="4" id="KW-1185">Reference proteome</keyword>
<evidence type="ECO:0000313" key="4">
    <source>
        <dbReference type="Proteomes" id="UP000000844"/>
    </source>
</evidence>
<proteinExistence type="inferred from homology"/>
<dbReference type="KEGG" id="sna:Snas_2191"/>
<dbReference type="InterPro" id="IPR003488">
    <property type="entry name" value="DprA"/>
</dbReference>
<dbReference type="InterPro" id="IPR057666">
    <property type="entry name" value="DrpA_SLOG"/>
</dbReference>
<dbReference type="AlphaFoldDB" id="D3Q216"/>
<dbReference type="STRING" id="446470.Snas_2191"/>